<dbReference type="PANTHER" id="PTHR43592">
    <property type="entry name" value="CAAX AMINO TERMINAL PROTEASE"/>
    <property type="match status" value="1"/>
</dbReference>
<evidence type="ECO:0000313" key="4">
    <source>
        <dbReference type="EMBL" id="TWT92194.1"/>
    </source>
</evidence>
<keyword evidence="5" id="KW-1185">Reference proteome</keyword>
<dbReference type="PANTHER" id="PTHR43592:SF15">
    <property type="entry name" value="CAAX AMINO TERMINAL PROTEASE FAMILY PROTEIN"/>
    <property type="match status" value="1"/>
</dbReference>
<feature type="transmembrane region" description="Helical" evidence="2">
    <location>
        <begin position="184"/>
        <end position="202"/>
    </location>
</feature>
<dbReference type="AlphaFoldDB" id="A0A5C5ZX55"/>
<comment type="caution">
    <text evidence="4">The sequence shown here is derived from an EMBL/GenBank/DDBJ whole genome shotgun (WGS) entry which is preliminary data.</text>
</comment>
<feature type="transmembrane region" description="Helical" evidence="2">
    <location>
        <begin position="278"/>
        <end position="297"/>
    </location>
</feature>
<feature type="transmembrane region" description="Helical" evidence="2">
    <location>
        <begin position="83"/>
        <end position="107"/>
    </location>
</feature>
<dbReference type="GO" id="GO:0080120">
    <property type="term" value="P:CAAX-box protein maturation"/>
    <property type="evidence" value="ECO:0007669"/>
    <property type="project" value="UniProtKB-ARBA"/>
</dbReference>
<sequence>MPPLTTTGEDSLTIEAVGPVAIDPEPGLAQGILATLSLLILVAFISSLFKWISLIRQGKRPFGSQPLLEVVSRPRPYWNAVHFIMFYGFVILFSVAMTGIAGMMGYVDLSELTGGETAAADPSSEGESNMVVVELAADDGVVEPKAPTSPPDPAADEIADAVELIPEDVIPSAGDGSQITVPQLLISSFAMLSATLATIFVLRLRRPEILRLPGQEVVGHEQPRFGFVPDRNMIRLGLIGAWLILPPTMLLMGAVSVLQEYSHPVLDALQPTEADGPPNYAVFAALFFTTAIVTPMVEEFWFRGLLQGGLQRLADARTDAINWGLVRINPPVAPMQPTATQHGTDDRNPYQSPPASTDDFIAASPSEMQAIADPATRADWTPTAVWPLIVASLLFALMHWGQGLAPIPLFFLSLGLGYLYRQTGSLVPPIVVHFVLNGFTMSATFLEMMQ</sequence>
<feature type="region of interest" description="Disordered" evidence="1">
    <location>
        <begin position="332"/>
        <end position="356"/>
    </location>
</feature>
<dbReference type="Pfam" id="PF02517">
    <property type="entry name" value="Rce1-like"/>
    <property type="match status" value="1"/>
</dbReference>
<dbReference type="EMBL" id="SJPM01000012">
    <property type="protein sequence ID" value="TWT92194.1"/>
    <property type="molecule type" value="Genomic_DNA"/>
</dbReference>
<accession>A0A5C5ZX55</accession>
<dbReference type="InterPro" id="IPR003675">
    <property type="entry name" value="Rce1/LyrA-like_dom"/>
</dbReference>
<dbReference type="GO" id="GO:0006508">
    <property type="term" value="P:proteolysis"/>
    <property type="evidence" value="ECO:0007669"/>
    <property type="project" value="UniProtKB-KW"/>
</dbReference>
<feature type="domain" description="CAAX prenyl protease 2/Lysostaphin resistance protein A-like" evidence="3">
    <location>
        <begin position="381"/>
        <end position="438"/>
    </location>
</feature>
<name>A0A5C5ZX55_9BACT</name>
<feature type="transmembrane region" description="Helical" evidence="2">
    <location>
        <begin position="426"/>
        <end position="446"/>
    </location>
</feature>
<feature type="transmembrane region" description="Helical" evidence="2">
    <location>
        <begin position="32"/>
        <end position="52"/>
    </location>
</feature>
<protein>
    <submittedName>
        <fullName evidence="4">CAAX amino terminal protease self-immunity</fullName>
    </submittedName>
</protein>
<gene>
    <name evidence="4" type="ORF">Pla100_47310</name>
</gene>
<organism evidence="4 5">
    <name type="scientific">Neorhodopirellula pilleata</name>
    <dbReference type="NCBI Taxonomy" id="2714738"/>
    <lineage>
        <taxon>Bacteria</taxon>
        <taxon>Pseudomonadati</taxon>
        <taxon>Planctomycetota</taxon>
        <taxon>Planctomycetia</taxon>
        <taxon>Pirellulales</taxon>
        <taxon>Pirellulaceae</taxon>
        <taxon>Neorhodopirellula</taxon>
    </lineage>
</organism>
<keyword evidence="2" id="KW-1133">Transmembrane helix</keyword>
<evidence type="ECO:0000256" key="2">
    <source>
        <dbReference type="SAM" id="Phobius"/>
    </source>
</evidence>
<dbReference type="GO" id="GO:0004175">
    <property type="term" value="F:endopeptidase activity"/>
    <property type="evidence" value="ECO:0007669"/>
    <property type="project" value="UniProtKB-ARBA"/>
</dbReference>
<evidence type="ECO:0000256" key="1">
    <source>
        <dbReference type="SAM" id="MobiDB-lite"/>
    </source>
</evidence>
<evidence type="ECO:0000259" key="3">
    <source>
        <dbReference type="Pfam" id="PF02517"/>
    </source>
</evidence>
<keyword evidence="4" id="KW-0378">Hydrolase</keyword>
<dbReference type="Proteomes" id="UP000316213">
    <property type="component" value="Unassembled WGS sequence"/>
</dbReference>
<reference evidence="4 5" key="1">
    <citation type="submission" date="2019-02" db="EMBL/GenBank/DDBJ databases">
        <title>Deep-cultivation of Planctomycetes and their phenomic and genomic characterization uncovers novel biology.</title>
        <authorList>
            <person name="Wiegand S."/>
            <person name="Jogler M."/>
            <person name="Boedeker C."/>
            <person name="Pinto D."/>
            <person name="Vollmers J."/>
            <person name="Rivas-Marin E."/>
            <person name="Kohn T."/>
            <person name="Peeters S.H."/>
            <person name="Heuer A."/>
            <person name="Rast P."/>
            <person name="Oberbeckmann S."/>
            <person name="Bunk B."/>
            <person name="Jeske O."/>
            <person name="Meyerdierks A."/>
            <person name="Storesund J.E."/>
            <person name="Kallscheuer N."/>
            <person name="Luecker S."/>
            <person name="Lage O.M."/>
            <person name="Pohl T."/>
            <person name="Merkel B.J."/>
            <person name="Hornburger P."/>
            <person name="Mueller R.-W."/>
            <person name="Bruemmer F."/>
            <person name="Labrenz M."/>
            <person name="Spormann A.M."/>
            <person name="Op Den Camp H."/>
            <person name="Overmann J."/>
            <person name="Amann R."/>
            <person name="Jetten M.S.M."/>
            <person name="Mascher T."/>
            <person name="Medema M.H."/>
            <person name="Devos D.P."/>
            <person name="Kaster A.-K."/>
            <person name="Ovreas L."/>
            <person name="Rohde M."/>
            <person name="Galperin M.Y."/>
            <person name="Jogler C."/>
        </authorList>
    </citation>
    <scope>NUCLEOTIDE SEQUENCE [LARGE SCALE GENOMIC DNA]</scope>
    <source>
        <strain evidence="4 5">Pla100</strain>
    </source>
</reference>
<proteinExistence type="predicted"/>
<feature type="transmembrane region" description="Helical" evidence="2">
    <location>
        <begin position="236"/>
        <end position="258"/>
    </location>
</feature>
<keyword evidence="2" id="KW-0812">Transmembrane</keyword>
<evidence type="ECO:0000313" key="5">
    <source>
        <dbReference type="Proteomes" id="UP000316213"/>
    </source>
</evidence>
<keyword evidence="2" id="KW-0472">Membrane</keyword>
<keyword evidence="4" id="KW-0645">Protease</keyword>